<comment type="caution">
    <text evidence="1">The sequence shown here is derived from an EMBL/GenBank/DDBJ whole genome shotgun (WGS) entry which is preliminary data.</text>
</comment>
<dbReference type="InterPro" id="IPR010710">
    <property type="entry name" value="DUF1289"/>
</dbReference>
<dbReference type="PANTHER" id="PTHR35175">
    <property type="entry name" value="DUF1289 DOMAIN-CONTAINING PROTEIN"/>
    <property type="match status" value="1"/>
</dbReference>
<dbReference type="RefSeq" id="WP_244023603.1">
    <property type="nucleotide sequence ID" value="NZ_JALHLF010000120.1"/>
</dbReference>
<accession>A0ABT0BHR7</accession>
<dbReference type="EMBL" id="JALHLF010000120">
    <property type="protein sequence ID" value="MCJ2184603.1"/>
    <property type="molecule type" value="Genomic_DNA"/>
</dbReference>
<keyword evidence="2" id="KW-1185">Reference proteome</keyword>
<evidence type="ECO:0000313" key="2">
    <source>
        <dbReference type="Proteomes" id="UP001162881"/>
    </source>
</evidence>
<dbReference type="Pfam" id="PF06945">
    <property type="entry name" value="DUF1289"/>
    <property type="match status" value="1"/>
</dbReference>
<protein>
    <submittedName>
        <fullName evidence="1">DUF1289 domain-containing protein</fullName>
    </submittedName>
</protein>
<gene>
    <name evidence="1" type="ORF">MTR62_18185</name>
</gene>
<reference evidence="1" key="1">
    <citation type="submission" date="2022-03" db="EMBL/GenBank/DDBJ databases">
        <title>Identification of a novel bacterium isolated from mangrove sediments.</title>
        <authorList>
            <person name="Pan X."/>
        </authorList>
    </citation>
    <scope>NUCLEOTIDE SEQUENCE</scope>
    <source>
        <strain evidence="1">B1949</strain>
    </source>
</reference>
<sequence>MPATRSPCIGVCALDSARRECRSCRRTIEEIVAWPRLDEAGRRAILARLKARDRLDARERVRAGVESTPCPPP</sequence>
<proteinExistence type="predicted"/>
<dbReference type="PANTHER" id="PTHR35175:SF2">
    <property type="entry name" value="DUF1289 DOMAIN-CONTAINING PROTEIN"/>
    <property type="match status" value="1"/>
</dbReference>
<name>A0ABT0BHR7_9SPHN</name>
<dbReference type="Proteomes" id="UP001162881">
    <property type="component" value="Unassembled WGS sequence"/>
</dbReference>
<organism evidence="1 2">
    <name type="scientific">Novosphingobium organovorum</name>
    <dbReference type="NCBI Taxonomy" id="2930092"/>
    <lineage>
        <taxon>Bacteria</taxon>
        <taxon>Pseudomonadati</taxon>
        <taxon>Pseudomonadota</taxon>
        <taxon>Alphaproteobacteria</taxon>
        <taxon>Sphingomonadales</taxon>
        <taxon>Sphingomonadaceae</taxon>
        <taxon>Novosphingobium</taxon>
    </lineage>
</organism>
<evidence type="ECO:0000313" key="1">
    <source>
        <dbReference type="EMBL" id="MCJ2184603.1"/>
    </source>
</evidence>